<dbReference type="HOGENOM" id="CLU_029979_0_0_1"/>
<dbReference type="EMBL" id="GL377567">
    <property type="protein sequence ID" value="EFJ35882.1"/>
    <property type="molecule type" value="Genomic_DNA"/>
</dbReference>
<dbReference type="PANTHER" id="PTHR46757">
    <property type="entry name" value="SORTING NEXIN-RELATED"/>
    <property type="match status" value="1"/>
</dbReference>
<dbReference type="Pfam" id="PF00787">
    <property type="entry name" value="PX"/>
    <property type="match status" value="1"/>
</dbReference>
<organism evidence="5">
    <name type="scientific">Selaginella moellendorffii</name>
    <name type="common">Spikemoss</name>
    <dbReference type="NCBI Taxonomy" id="88036"/>
    <lineage>
        <taxon>Eukaryota</taxon>
        <taxon>Viridiplantae</taxon>
        <taxon>Streptophyta</taxon>
        <taxon>Embryophyta</taxon>
        <taxon>Tracheophyta</taxon>
        <taxon>Lycopodiopsida</taxon>
        <taxon>Selaginellales</taxon>
        <taxon>Selaginellaceae</taxon>
        <taxon>Selaginella</taxon>
    </lineage>
</organism>
<dbReference type="GO" id="GO:0035091">
    <property type="term" value="F:phosphatidylinositol binding"/>
    <property type="evidence" value="ECO:0007669"/>
    <property type="project" value="InterPro"/>
</dbReference>
<proteinExistence type="predicted"/>
<dbReference type="Gene3D" id="3.30.1520.10">
    <property type="entry name" value="Phox-like domain"/>
    <property type="match status" value="1"/>
</dbReference>
<dbReference type="InterPro" id="IPR036871">
    <property type="entry name" value="PX_dom_sf"/>
</dbReference>
<dbReference type="Gene3D" id="1.20.1270.60">
    <property type="entry name" value="Arfaptin homology (AH) domain/BAR domain"/>
    <property type="match status" value="1"/>
</dbReference>
<dbReference type="GO" id="GO:0016020">
    <property type="term" value="C:membrane"/>
    <property type="evidence" value="ECO:0000318"/>
    <property type="project" value="GO_Central"/>
</dbReference>
<dbReference type="GO" id="GO:0005543">
    <property type="term" value="F:phospholipid binding"/>
    <property type="evidence" value="ECO:0000318"/>
    <property type="project" value="GO_Central"/>
</dbReference>
<feature type="domain" description="PX" evidence="3">
    <location>
        <begin position="53"/>
        <end position="170"/>
    </location>
</feature>
<dbReference type="SUPFAM" id="SSF64268">
    <property type="entry name" value="PX domain"/>
    <property type="match status" value="1"/>
</dbReference>
<dbReference type="PANTHER" id="PTHR46757:SF2">
    <property type="entry name" value="OS05G0346100 PROTEIN"/>
    <property type="match status" value="1"/>
</dbReference>
<dbReference type="SMART" id="SM00312">
    <property type="entry name" value="PX"/>
    <property type="match status" value="1"/>
</dbReference>
<dbReference type="KEGG" id="smo:SELMODRAFT_78534"/>
<gene>
    <name evidence="4" type="ORF">SELMODRAFT_78534</name>
</gene>
<keyword evidence="1" id="KW-0175">Coiled coil</keyword>
<accession>D8QUJ1</accession>
<evidence type="ECO:0000313" key="4">
    <source>
        <dbReference type="EMBL" id="EFJ35882.1"/>
    </source>
</evidence>
<dbReference type="InterPro" id="IPR001683">
    <property type="entry name" value="PX_dom"/>
</dbReference>
<feature type="coiled-coil region" evidence="1">
    <location>
        <begin position="230"/>
        <end position="264"/>
    </location>
</feature>
<evidence type="ECO:0000259" key="3">
    <source>
        <dbReference type="PROSITE" id="PS50195"/>
    </source>
</evidence>
<dbReference type="InParanoid" id="D8QUJ1"/>
<reference evidence="4 5" key="1">
    <citation type="journal article" date="2011" name="Science">
        <title>The Selaginella genome identifies genetic changes associated with the evolution of vascular plants.</title>
        <authorList>
            <person name="Banks J.A."/>
            <person name="Nishiyama T."/>
            <person name="Hasebe M."/>
            <person name="Bowman J.L."/>
            <person name="Gribskov M."/>
            <person name="dePamphilis C."/>
            <person name="Albert V.A."/>
            <person name="Aono N."/>
            <person name="Aoyama T."/>
            <person name="Ambrose B.A."/>
            <person name="Ashton N.W."/>
            <person name="Axtell M.J."/>
            <person name="Barker E."/>
            <person name="Barker M.S."/>
            <person name="Bennetzen J.L."/>
            <person name="Bonawitz N.D."/>
            <person name="Chapple C."/>
            <person name="Cheng C."/>
            <person name="Correa L.G."/>
            <person name="Dacre M."/>
            <person name="DeBarry J."/>
            <person name="Dreyer I."/>
            <person name="Elias M."/>
            <person name="Engstrom E.M."/>
            <person name="Estelle M."/>
            <person name="Feng L."/>
            <person name="Finet C."/>
            <person name="Floyd S.K."/>
            <person name="Frommer W.B."/>
            <person name="Fujita T."/>
            <person name="Gramzow L."/>
            <person name="Gutensohn M."/>
            <person name="Harholt J."/>
            <person name="Hattori M."/>
            <person name="Heyl A."/>
            <person name="Hirai T."/>
            <person name="Hiwatashi Y."/>
            <person name="Ishikawa M."/>
            <person name="Iwata M."/>
            <person name="Karol K.G."/>
            <person name="Koehler B."/>
            <person name="Kolukisaoglu U."/>
            <person name="Kubo M."/>
            <person name="Kurata T."/>
            <person name="Lalonde S."/>
            <person name="Li K."/>
            <person name="Li Y."/>
            <person name="Litt A."/>
            <person name="Lyons E."/>
            <person name="Manning G."/>
            <person name="Maruyama T."/>
            <person name="Michael T.P."/>
            <person name="Mikami K."/>
            <person name="Miyazaki S."/>
            <person name="Morinaga S."/>
            <person name="Murata T."/>
            <person name="Mueller-Roeber B."/>
            <person name="Nelson D.R."/>
            <person name="Obara M."/>
            <person name="Oguri Y."/>
            <person name="Olmstead R.G."/>
            <person name="Onodera N."/>
            <person name="Petersen B.L."/>
            <person name="Pils B."/>
            <person name="Prigge M."/>
            <person name="Rensing S.A."/>
            <person name="Riano-Pachon D.M."/>
            <person name="Roberts A.W."/>
            <person name="Sato Y."/>
            <person name="Scheller H.V."/>
            <person name="Schulz B."/>
            <person name="Schulz C."/>
            <person name="Shakirov E.V."/>
            <person name="Shibagaki N."/>
            <person name="Shinohara N."/>
            <person name="Shippen D.E."/>
            <person name="Soerensen I."/>
            <person name="Sotooka R."/>
            <person name="Sugimoto N."/>
            <person name="Sugita M."/>
            <person name="Sumikawa N."/>
            <person name="Tanurdzic M."/>
            <person name="Theissen G."/>
            <person name="Ulvskov P."/>
            <person name="Wakazuki S."/>
            <person name="Weng J.K."/>
            <person name="Willats W.W."/>
            <person name="Wipf D."/>
            <person name="Wolf P.G."/>
            <person name="Yang L."/>
            <person name="Zimmer A.D."/>
            <person name="Zhu Q."/>
            <person name="Mitros T."/>
            <person name="Hellsten U."/>
            <person name="Loque D."/>
            <person name="Otillar R."/>
            <person name="Salamov A."/>
            <person name="Schmutz J."/>
            <person name="Shapiro H."/>
            <person name="Lindquist E."/>
            <person name="Lucas S."/>
            <person name="Rokhsar D."/>
            <person name="Grigoriev I.V."/>
        </authorList>
    </citation>
    <scope>NUCLEOTIDE SEQUENCE [LARGE SCALE GENOMIC DNA]</scope>
</reference>
<dbReference type="eggNOG" id="KOG2273">
    <property type="taxonomic scope" value="Eukaryota"/>
</dbReference>
<dbReference type="GO" id="GO:0016192">
    <property type="term" value="P:vesicle-mediated transport"/>
    <property type="evidence" value="ECO:0000318"/>
    <property type="project" value="GO_Central"/>
</dbReference>
<dbReference type="OrthoDB" id="271164at2759"/>
<dbReference type="Proteomes" id="UP000001514">
    <property type="component" value="Unassembled WGS sequence"/>
</dbReference>
<dbReference type="InterPro" id="IPR027267">
    <property type="entry name" value="AH/BAR_dom_sf"/>
</dbReference>
<dbReference type="InterPro" id="IPR015404">
    <property type="entry name" value="Vps5_C"/>
</dbReference>
<feature type="coiled-coil region" evidence="1">
    <location>
        <begin position="343"/>
        <end position="402"/>
    </location>
</feature>
<feature type="region of interest" description="Disordered" evidence="2">
    <location>
        <begin position="1"/>
        <end position="22"/>
    </location>
</feature>
<dbReference type="CDD" id="cd07596">
    <property type="entry name" value="BAR_SNX"/>
    <property type="match status" value="1"/>
</dbReference>
<dbReference type="SUPFAM" id="SSF103657">
    <property type="entry name" value="BAR/IMD domain-like"/>
    <property type="match status" value="1"/>
</dbReference>
<name>D8QUJ1_SELML</name>
<dbReference type="Gramene" id="EFJ35882">
    <property type="protein sequence ID" value="EFJ35882"/>
    <property type="gene ID" value="SELMODRAFT_78534"/>
</dbReference>
<dbReference type="STRING" id="88036.D8QUJ1"/>
<dbReference type="AlphaFoldDB" id="D8QUJ1"/>
<protein>
    <recommendedName>
        <fullName evidence="3">PX domain-containing protein</fullName>
    </recommendedName>
</protein>
<keyword evidence="5" id="KW-1185">Reference proteome</keyword>
<dbReference type="InterPro" id="IPR044279">
    <property type="entry name" value="SNX2A/B"/>
</dbReference>
<dbReference type="PROSITE" id="PS50195">
    <property type="entry name" value="PX"/>
    <property type="match status" value="1"/>
</dbReference>
<sequence>MTRRKESSRSFRSPSGRPELLIEPPSYADVVFAPYAARQPEESGRAVEKNYLRISVSDPQKTQDHGSSGGTFVAYLFTTYTDLPEFLGTSFSVRRRFREVVALADQLGEIYKGYFIPPRPDKNVQLVQTQDFVSNRVHELERYFHRLAAHPVLRNSVELRQFLSSPGRNPMQVSSDVSSVMFDGDESGATGNGNSHAVAEPGKGGRDLLRTFRELRQYVANDWGGSKPLVVEEDKKFVEHKEKIQEFERELVLASEQAELLTKAQENMGTVMGDLGMSLSRLGRFECEDAAIVVGNAAVKASRCYTESSTQCIKYLLTFHEYLALMQAIHGAFAERSKALLTVQTLKSDIASMQARYEKLTAASLRVFGGDKRKIEETKAAIASSEEACASARKEYDRIKERNWEEIERYEVNRQTDLFEMLKGFVQTQVGYAEKLGKAWSEVSESLSSGEGMASSM</sequence>
<dbReference type="Pfam" id="PF09325">
    <property type="entry name" value="Vps5"/>
    <property type="match status" value="1"/>
</dbReference>
<evidence type="ECO:0000256" key="2">
    <source>
        <dbReference type="SAM" id="MobiDB-lite"/>
    </source>
</evidence>
<dbReference type="GO" id="GO:0005768">
    <property type="term" value="C:endosome"/>
    <property type="evidence" value="ECO:0007669"/>
    <property type="project" value="UniProtKB-ARBA"/>
</dbReference>
<evidence type="ECO:0000256" key="1">
    <source>
        <dbReference type="SAM" id="Coils"/>
    </source>
</evidence>
<evidence type="ECO:0000313" key="5">
    <source>
        <dbReference type="Proteomes" id="UP000001514"/>
    </source>
</evidence>